<comment type="caution">
    <text evidence="3">The sequence shown here is derived from an EMBL/GenBank/DDBJ whole genome shotgun (WGS) entry which is preliminary data.</text>
</comment>
<keyword evidence="4" id="KW-1185">Reference proteome</keyword>
<dbReference type="GO" id="GO:0016740">
    <property type="term" value="F:transferase activity"/>
    <property type="evidence" value="ECO:0007669"/>
    <property type="project" value="UniProtKB-KW"/>
</dbReference>
<evidence type="ECO:0000313" key="3">
    <source>
        <dbReference type="EMBL" id="MBB5271990.1"/>
    </source>
</evidence>
<dbReference type="Pfam" id="PF00535">
    <property type="entry name" value="Glycos_transf_2"/>
    <property type="match status" value="1"/>
</dbReference>
<dbReference type="EMBL" id="JACHGB010000004">
    <property type="protein sequence ID" value="MBB5271990.1"/>
    <property type="molecule type" value="Genomic_DNA"/>
</dbReference>
<protein>
    <submittedName>
        <fullName evidence="3">Glycosyltransferase involved in cell wall biosynthesis</fullName>
    </submittedName>
</protein>
<dbReference type="Proteomes" id="UP000532440">
    <property type="component" value="Unassembled WGS sequence"/>
</dbReference>
<comment type="similarity">
    <text evidence="1">Belongs to the glycosyltransferase 2 family. WaaE/KdtX subfamily.</text>
</comment>
<accession>A0A7W8M964</accession>
<gene>
    <name evidence="3" type="ORF">HNQ70_002004</name>
</gene>
<dbReference type="InterPro" id="IPR001173">
    <property type="entry name" value="Glyco_trans_2-like"/>
</dbReference>
<sequence length="267" mass="29403">MPSPLLSVTVITKNEAHRIERCLRSVEFADERIVLDSGSTDATVEIARRLGARVETSSDWPGFGPQKNRALDFARGEWVFSIDADEEVTPALRDAVLAAVRAPAGPHAYWVTRSSSFCGREIRHGDWRNDRVLRLFRRAHARFTDDAVHERVDCPPPHGELAGLLLHDSVDSMQDAVEKTERYARLGAEKLRARGRGGPVSALVHGAWTFLRGYLLRLGFLDGRAGLTIAALNARGTFLRYRLAGMPAPAANPGERTGAADSTRDRA</sequence>
<feature type="domain" description="Glycosyltransferase 2-like" evidence="2">
    <location>
        <begin position="7"/>
        <end position="140"/>
    </location>
</feature>
<keyword evidence="3" id="KW-0808">Transferase</keyword>
<name>A0A7W8M964_9BURK</name>
<dbReference type="AlphaFoldDB" id="A0A7W8M964"/>
<reference evidence="3 4" key="1">
    <citation type="submission" date="2020-08" db="EMBL/GenBank/DDBJ databases">
        <title>Genomic Encyclopedia of Type Strains, Phase IV (KMG-IV): sequencing the most valuable type-strain genomes for metagenomic binning, comparative biology and taxonomic classification.</title>
        <authorList>
            <person name="Goeker M."/>
        </authorList>
    </citation>
    <scope>NUCLEOTIDE SEQUENCE [LARGE SCALE GENOMIC DNA]</scope>
    <source>
        <strain evidence="3 4">DSM 29781</strain>
    </source>
</reference>
<evidence type="ECO:0000259" key="2">
    <source>
        <dbReference type="Pfam" id="PF00535"/>
    </source>
</evidence>
<dbReference type="CDD" id="cd02511">
    <property type="entry name" value="Beta4Glucosyltransferase"/>
    <property type="match status" value="1"/>
</dbReference>
<evidence type="ECO:0000256" key="1">
    <source>
        <dbReference type="ARBA" id="ARBA00038494"/>
    </source>
</evidence>
<organism evidence="3 4">
    <name type="scientific">Quisquiliibacterium transsilvanicum</name>
    <dbReference type="NCBI Taxonomy" id="1549638"/>
    <lineage>
        <taxon>Bacteria</taxon>
        <taxon>Pseudomonadati</taxon>
        <taxon>Pseudomonadota</taxon>
        <taxon>Betaproteobacteria</taxon>
        <taxon>Burkholderiales</taxon>
        <taxon>Burkholderiaceae</taxon>
        <taxon>Quisquiliibacterium</taxon>
    </lineage>
</organism>
<dbReference type="SUPFAM" id="SSF53448">
    <property type="entry name" value="Nucleotide-diphospho-sugar transferases"/>
    <property type="match status" value="1"/>
</dbReference>
<dbReference type="InterPro" id="IPR029044">
    <property type="entry name" value="Nucleotide-diphossugar_trans"/>
</dbReference>
<evidence type="ECO:0000313" key="4">
    <source>
        <dbReference type="Proteomes" id="UP000532440"/>
    </source>
</evidence>
<dbReference type="RefSeq" id="WP_343060727.1">
    <property type="nucleotide sequence ID" value="NZ_BAABEW010000023.1"/>
</dbReference>
<dbReference type="Gene3D" id="3.90.550.10">
    <property type="entry name" value="Spore Coat Polysaccharide Biosynthesis Protein SpsA, Chain A"/>
    <property type="match status" value="1"/>
</dbReference>
<dbReference type="PANTHER" id="PTHR43630">
    <property type="entry name" value="POLY-BETA-1,6-N-ACETYL-D-GLUCOSAMINE SYNTHASE"/>
    <property type="match status" value="1"/>
</dbReference>
<proteinExistence type="inferred from homology"/>
<dbReference type="PANTHER" id="PTHR43630:SF2">
    <property type="entry name" value="GLYCOSYLTRANSFERASE"/>
    <property type="match status" value="1"/>
</dbReference>